<proteinExistence type="predicted"/>
<organism evidence="1 2">
    <name type="scientific">Ancylomarina longa</name>
    <dbReference type="NCBI Taxonomy" id="2487017"/>
    <lineage>
        <taxon>Bacteria</taxon>
        <taxon>Pseudomonadati</taxon>
        <taxon>Bacteroidota</taxon>
        <taxon>Bacteroidia</taxon>
        <taxon>Marinilabiliales</taxon>
        <taxon>Marinifilaceae</taxon>
        <taxon>Ancylomarina</taxon>
    </lineage>
</organism>
<protein>
    <recommendedName>
        <fullName evidence="3">Toxin-antitoxin system YwqK family antitoxin</fullName>
    </recommendedName>
</protein>
<dbReference type="Proteomes" id="UP000282985">
    <property type="component" value="Unassembled WGS sequence"/>
</dbReference>
<keyword evidence="2" id="KW-1185">Reference proteome</keyword>
<evidence type="ECO:0000313" key="2">
    <source>
        <dbReference type="Proteomes" id="UP000282985"/>
    </source>
</evidence>
<dbReference type="SUPFAM" id="SSF82185">
    <property type="entry name" value="Histone H3 K4-specific methyltransferase SET7/9 N-terminal domain"/>
    <property type="match status" value="1"/>
</dbReference>
<dbReference type="InterPro" id="IPR011652">
    <property type="entry name" value="MORN_2"/>
</dbReference>
<comment type="caution">
    <text evidence="1">The sequence shown here is derived from an EMBL/GenBank/DDBJ whole genome shotgun (WGS) entry which is preliminary data.</text>
</comment>
<name>A0A434AF51_9BACT</name>
<dbReference type="AlphaFoldDB" id="A0A434AF51"/>
<reference evidence="1 2" key="1">
    <citation type="submission" date="2018-11" db="EMBL/GenBank/DDBJ databases">
        <title>Parancylomarina longa gen. nov., sp. nov., isolated from sediments of southern Okinawa.</title>
        <authorList>
            <person name="Fu T."/>
        </authorList>
    </citation>
    <scope>NUCLEOTIDE SEQUENCE [LARGE SCALE GENOMIC DNA]</scope>
    <source>
        <strain evidence="1 2">T3-2 S1-C</strain>
    </source>
</reference>
<dbReference type="PROSITE" id="PS51257">
    <property type="entry name" value="PROKAR_LIPOPROTEIN"/>
    <property type="match status" value="1"/>
</dbReference>
<gene>
    <name evidence="1" type="ORF">DLK05_15325</name>
</gene>
<accession>A0A434AF51</accession>
<dbReference type="OrthoDB" id="1120953at2"/>
<evidence type="ECO:0000313" key="1">
    <source>
        <dbReference type="EMBL" id="RUT73041.1"/>
    </source>
</evidence>
<dbReference type="EMBL" id="RJJX01000030">
    <property type="protein sequence ID" value="RUT73041.1"/>
    <property type="molecule type" value="Genomic_DNA"/>
</dbReference>
<evidence type="ECO:0008006" key="3">
    <source>
        <dbReference type="Google" id="ProtNLM"/>
    </source>
</evidence>
<dbReference type="Pfam" id="PF07661">
    <property type="entry name" value="MORN_2"/>
    <property type="match status" value="3"/>
</dbReference>
<sequence>MNRFFYPILTIILIFLSSCNLNVDGIKSFFNSRKEVGKKTEIVKKEVTTPKIKNGEVKYYYKSGKVKSIVNFKDNKKVGVSHTFYKTGEKQYEIPYVDGMKDGKVIWFYRSGKVYRTTEFRRGKKTGYQRKYYENGKLKSENFYKNSLLSTGLREISNTGKVKAVPHIVIQKINQLKTSQTYIVRLKLSNLSKKVTFYNGELIDGKFFPENGRGFMEIPSKKGVADIKFHINKGFQLNNTLHIIAVETTYYKNKRLLSKNIPISVRNPN</sequence>
<dbReference type="Gene3D" id="2.20.110.10">
    <property type="entry name" value="Histone H3 K4-specific methyltransferase SET7/9 N-terminal domain"/>
    <property type="match status" value="2"/>
</dbReference>
<dbReference type="RefSeq" id="WP_127344842.1">
    <property type="nucleotide sequence ID" value="NZ_RJJX01000030.1"/>
</dbReference>